<reference evidence="1" key="2">
    <citation type="journal article" date="2015" name="Fish Shellfish Immunol.">
        <title>Early steps in the European eel (Anguilla anguilla)-Vibrio vulnificus interaction in the gills: Role of the RtxA13 toxin.</title>
        <authorList>
            <person name="Callol A."/>
            <person name="Pajuelo D."/>
            <person name="Ebbesson L."/>
            <person name="Teles M."/>
            <person name="MacKenzie S."/>
            <person name="Amaro C."/>
        </authorList>
    </citation>
    <scope>NUCLEOTIDE SEQUENCE</scope>
</reference>
<proteinExistence type="predicted"/>
<evidence type="ECO:0000313" key="1">
    <source>
        <dbReference type="EMBL" id="JAH50183.1"/>
    </source>
</evidence>
<dbReference type="AlphaFoldDB" id="A0A0E9TBT1"/>
<protein>
    <submittedName>
        <fullName evidence="1">Uncharacterized protein</fullName>
    </submittedName>
</protein>
<accession>A0A0E9TBT1</accession>
<organism evidence="1">
    <name type="scientific">Anguilla anguilla</name>
    <name type="common">European freshwater eel</name>
    <name type="synonym">Muraena anguilla</name>
    <dbReference type="NCBI Taxonomy" id="7936"/>
    <lineage>
        <taxon>Eukaryota</taxon>
        <taxon>Metazoa</taxon>
        <taxon>Chordata</taxon>
        <taxon>Craniata</taxon>
        <taxon>Vertebrata</taxon>
        <taxon>Euteleostomi</taxon>
        <taxon>Actinopterygii</taxon>
        <taxon>Neopterygii</taxon>
        <taxon>Teleostei</taxon>
        <taxon>Anguilliformes</taxon>
        <taxon>Anguillidae</taxon>
        <taxon>Anguilla</taxon>
    </lineage>
</organism>
<name>A0A0E9TBT1_ANGAN</name>
<sequence length="35" mass="4034">MDEFLLCVLFIIPCKFQNVCVISRYGCFETSVPFA</sequence>
<reference evidence="1" key="1">
    <citation type="submission" date="2014-11" db="EMBL/GenBank/DDBJ databases">
        <authorList>
            <person name="Amaro Gonzalez C."/>
        </authorList>
    </citation>
    <scope>NUCLEOTIDE SEQUENCE</scope>
</reference>
<dbReference type="EMBL" id="GBXM01058394">
    <property type="protein sequence ID" value="JAH50183.1"/>
    <property type="molecule type" value="Transcribed_RNA"/>
</dbReference>